<evidence type="ECO:0000256" key="1">
    <source>
        <dbReference type="SAM" id="MobiDB-lite"/>
    </source>
</evidence>
<feature type="transmembrane region" description="Helical" evidence="2">
    <location>
        <begin position="12"/>
        <end position="33"/>
    </location>
</feature>
<feature type="transmembrane region" description="Helical" evidence="2">
    <location>
        <begin position="39"/>
        <end position="57"/>
    </location>
</feature>
<protein>
    <submittedName>
        <fullName evidence="3">Uncharacterized protein</fullName>
    </submittedName>
</protein>
<evidence type="ECO:0000313" key="3">
    <source>
        <dbReference type="EMBL" id="QNP69433.1"/>
    </source>
</evidence>
<keyword evidence="2" id="KW-0472">Membrane</keyword>
<sequence length="116" mass="11723">MIISAAQGVPGWAAGLLIITGVVVHTVGELLHFAAGFELSFALAEAVGPGLVIALCVSWGRAGWIVLGGILAATGMLAPWVVGEREKGAGKFAWRGAERRGENSGAVQGTRNSGAG</sequence>
<feature type="compositionally biased region" description="Polar residues" evidence="1">
    <location>
        <begin position="105"/>
        <end position="116"/>
    </location>
</feature>
<organism evidence="3 4">
    <name type="scientific">Streptomyces roseirectus</name>
    <dbReference type="NCBI Taxonomy" id="2768066"/>
    <lineage>
        <taxon>Bacteria</taxon>
        <taxon>Bacillati</taxon>
        <taxon>Actinomycetota</taxon>
        <taxon>Actinomycetes</taxon>
        <taxon>Kitasatosporales</taxon>
        <taxon>Streptomycetaceae</taxon>
        <taxon>Streptomyces</taxon>
    </lineage>
</organism>
<dbReference type="Proteomes" id="UP000516052">
    <property type="component" value="Chromosome"/>
</dbReference>
<dbReference type="AlphaFoldDB" id="A0A7H0I9G7"/>
<reference evidence="3 4" key="1">
    <citation type="submission" date="2020-08" db="EMBL/GenBank/DDBJ databases">
        <title>A novel species.</title>
        <authorList>
            <person name="Gao J."/>
        </authorList>
    </citation>
    <scope>NUCLEOTIDE SEQUENCE [LARGE SCALE GENOMIC DNA]</scope>
    <source>
        <strain evidence="3 4">CRXT-G-22</strain>
    </source>
</reference>
<proteinExistence type="predicted"/>
<keyword evidence="2" id="KW-1133">Transmembrane helix</keyword>
<dbReference type="KEGG" id="sroi:IAG44_08260"/>
<evidence type="ECO:0000313" key="4">
    <source>
        <dbReference type="Proteomes" id="UP000516052"/>
    </source>
</evidence>
<evidence type="ECO:0000256" key="2">
    <source>
        <dbReference type="SAM" id="Phobius"/>
    </source>
</evidence>
<keyword evidence="4" id="KW-1185">Reference proteome</keyword>
<feature type="region of interest" description="Disordered" evidence="1">
    <location>
        <begin position="97"/>
        <end position="116"/>
    </location>
</feature>
<keyword evidence="2" id="KW-0812">Transmembrane</keyword>
<dbReference type="RefSeq" id="WP_187746472.1">
    <property type="nucleotide sequence ID" value="NZ_CP060828.1"/>
</dbReference>
<feature type="transmembrane region" description="Helical" evidence="2">
    <location>
        <begin position="64"/>
        <end position="82"/>
    </location>
</feature>
<gene>
    <name evidence="3" type="ORF">IAG44_08260</name>
</gene>
<name>A0A7H0I9G7_9ACTN</name>
<dbReference type="EMBL" id="CP060828">
    <property type="protein sequence ID" value="QNP69433.1"/>
    <property type="molecule type" value="Genomic_DNA"/>
</dbReference>
<accession>A0A7H0I9G7</accession>